<dbReference type="GeneID" id="64343888"/>
<evidence type="ECO:0000313" key="2">
    <source>
        <dbReference type="EMBL" id="QEA41607.1"/>
    </source>
</evidence>
<name>A0A5B8SZH0_LEUPS</name>
<gene>
    <name evidence="2" type="primary">asp1</name>
    <name evidence="2" type="ORF">FGL85_03350</name>
    <name evidence="1" type="ORF">P1N92_07525</name>
</gene>
<keyword evidence="4" id="KW-1185">Reference proteome</keyword>
<dbReference type="Proteomes" id="UP000321296">
    <property type="component" value="Chromosome"/>
</dbReference>
<accession>A0A5B8SZH0</accession>
<dbReference type="GO" id="GO:0015031">
    <property type="term" value="P:protein transport"/>
    <property type="evidence" value="ECO:0007669"/>
    <property type="project" value="InterPro"/>
</dbReference>
<dbReference type="EMBL" id="JARGDN010000008">
    <property type="protein sequence ID" value="MDG9733965.1"/>
    <property type="molecule type" value="Genomic_DNA"/>
</dbReference>
<reference evidence="2 3" key="1">
    <citation type="submission" date="2019-06" db="EMBL/GenBank/DDBJ databases">
        <title>Genome analyses of bacteria isolated from kimchi.</title>
        <authorList>
            <person name="Lee S."/>
            <person name="Ahn S."/>
            <person name="Roh S."/>
        </authorList>
    </citation>
    <scope>NUCLEOTIDE SEQUENCE [LARGE SCALE GENOMIC DNA]</scope>
    <source>
        <strain evidence="2 3">CBA3630</strain>
    </source>
</reference>
<evidence type="ECO:0000313" key="3">
    <source>
        <dbReference type="Proteomes" id="UP000321296"/>
    </source>
</evidence>
<evidence type="ECO:0000313" key="1">
    <source>
        <dbReference type="EMBL" id="MDG9733965.1"/>
    </source>
</evidence>
<organism evidence="2 3">
    <name type="scientific">Leuconostoc pseudomesenteroides</name>
    <dbReference type="NCBI Taxonomy" id="33968"/>
    <lineage>
        <taxon>Bacteria</taxon>
        <taxon>Bacillati</taxon>
        <taxon>Bacillota</taxon>
        <taxon>Bacilli</taxon>
        <taxon>Lactobacillales</taxon>
        <taxon>Lactobacillaceae</taxon>
        <taxon>Leuconostoc</taxon>
    </lineage>
</organism>
<dbReference type="EMBL" id="CP042383">
    <property type="protein sequence ID" value="QEA41607.1"/>
    <property type="molecule type" value="Genomic_DNA"/>
</dbReference>
<dbReference type="KEGG" id="lpse:FGL85_03350"/>
<protein>
    <submittedName>
        <fullName evidence="2">Accessory Sec system protein Asp1</fullName>
    </submittedName>
</protein>
<dbReference type="NCBIfam" id="TIGR03713">
    <property type="entry name" value="acc_sec_asp1"/>
    <property type="match status" value="1"/>
</dbReference>
<proteinExistence type="predicted"/>
<dbReference type="Proteomes" id="UP001529201">
    <property type="component" value="Unassembled WGS sequence"/>
</dbReference>
<evidence type="ECO:0000313" key="4">
    <source>
        <dbReference type="Proteomes" id="UP001529201"/>
    </source>
</evidence>
<sequence length="495" mass="56338">MTTIHILPDWHENEQAMPQGNDSIHQAQLFQSQGCDVNLLLVDYLTRLRSMFHTKNLDHVTYWSLYDDIQEVGLTDTRVVALQDFSWPETVYFVEMPDQIVAMQDDKLFAKIQLDGDNLGQIVAIIFYENDHQKTCLDIDDRGFVSRTTYFVNGEKTAVDYLTPSGEVAMHVSLPDQVVTTKETWFGAKKFANTTVLFQAILKQKISKISDEAPLIVTQTDVINQFLLENDIQHDIIYSAQERRETSKMTLPQCVKAVVTDNVSTTMVNQHYIPTFATILSEGKSQETANLDYYWVADQTIAQQLAVVSQFITILRDNEHARVIVDTPVALSQAVTNLIETSDQSTDIDDELLDNNGLSDELKMAGNQPATIKTFAERFIINIAPTEEKQQRAIEKVRVLVDLNTQPNAYLQTLALSALIPQINAVKTPFVLANQNGFIIDDVNELSAKIQFYQHNINDWAFAKNEAFKHSENYYDTVLWSKWQRVFDQVKPLGE</sequence>
<dbReference type="RefSeq" id="WP_010282452.1">
    <property type="nucleotide sequence ID" value="NZ_CP042383.1"/>
</dbReference>
<dbReference type="InterPro" id="IPR022372">
    <property type="entry name" value="Accessory_SS_Asp1"/>
</dbReference>
<dbReference type="Pfam" id="PF16993">
    <property type="entry name" value="Asp1"/>
    <property type="match status" value="1"/>
</dbReference>
<dbReference type="AlphaFoldDB" id="A0A5B8SZH0"/>
<reference evidence="1 4" key="2">
    <citation type="submission" date="2023-02" db="EMBL/GenBank/DDBJ databases">
        <title>Antimicrobial susceptibility testing and tentative epidemiological cut-off values for Lactobacillaceae family species intended for ingestion.</title>
        <authorList>
            <person name="Noehr-Meldgaard K."/>
            <person name="Struve C."/>
            <person name="Ingmer H."/>
            <person name="Koza A."/>
            <person name="Al-Nakeeb K."/>
            <person name="Agersoe Y."/>
        </authorList>
    </citation>
    <scope>NUCLEOTIDE SEQUENCE [LARGE SCALE GENOMIC DNA]</scope>
    <source>
        <strain evidence="1 4">DSM 20193</strain>
    </source>
</reference>